<accession>A0A0G4H2N2</accession>
<name>A0A0G4H2N2_VITBC</name>
<evidence type="ECO:0000313" key="1">
    <source>
        <dbReference type="EMBL" id="CEM37902.1"/>
    </source>
</evidence>
<sequence length="110" mass="11935">MDARGVFLYTNVKTKDSLDFTGGLNLNRLVFSEDLASDTTPLKVLARDVSTCSEGADAAIVAGRCNENAENIQAAIADAEKYVKDNFVFGTWIPAWAGSSLRSRLCVWLS</sequence>
<reference evidence="1 2" key="1">
    <citation type="submission" date="2014-11" db="EMBL/GenBank/DDBJ databases">
        <authorList>
            <person name="Zhu J."/>
            <person name="Qi W."/>
            <person name="Song R."/>
        </authorList>
    </citation>
    <scope>NUCLEOTIDE SEQUENCE [LARGE SCALE GENOMIC DNA]</scope>
</reference>
<dbReference type="AlphaFoldDB" id="A0A0G4H2N2"/>
<dbReference type="VEuPathDB" id="CryptoDB:Vbra_142"/>
<dbReference type="Proteomes" id="UP000041254">
    <property type="component" value="Unassembled WGS sequence"/>
</dbReference>
<protein>
    <submittedName>
        <fullName evidence="1">Uncharacterized protein</fullName>
    </submittedName>
</protein>
<organism evidence="1 2">
    <name type="scientific">Vitrella brassicaformis (strain CCMP3155)</name>
    <dbReference type="NCBI Taxonomy" id="1169540"/>
    <lineage>
        <taxon>Eukaryota</taxon>
        <taxon>Sar</taxon>
        <taxon>Alveolata</taxon>
        <taxon>Colpodellida</taxon>
        <taxon>Vitrellaceae</taxon>
        <taxon>Vitrella</taxon>
    </lineage>
</organism>
<dbReference type="PhylomeDB" id="A0A0G4H2N2"/>
<keyword evidence="2" id="KW-1185">Reference proteome</keyword>
<dbReference type="InParanoid" id="A0A0G4H2N2"/>
<dbReference type="EMBL" id="CDMY01000963">
    <property type="protein sequence ID" value="CEM37902.1"/>
    <property type="molecule type" value="Genomic_DNA"/>
</dbReference>
<proteinExistence type="predicted"/>
<evidence type="ECO:0000313" key="2">
    <source>
        <dbReference type="Proteomes" id="UP000041254"/>
    </source>
</evidence>
<gene>
    <name evidence="1" type="ORF">Vbra_142</name>
</gene>